<dbReference type="SUPFAM" id="SSF53659">
    <property type="entry name" value="Isocitrate/Isopropylmalate dehydrogenase-like"/>
    <property type="match status" value="1"/>
</dbReference>
<dbReference type="PANTHER" id="PTHR30100:SF1">
    <property type="entry name" value="PHOSPHATE ACYLTRANSFERASE"/>
    <property type="match status" value="1"/>
</dbReference>
<comment type="function">
    <text evidence="10">Catalyzes the reversible formation of acyl-phosphate (acyl-PO(4)) from acyl-[acyl-carrier-protein] (acyl-ACP). This enzyme utilizes acyl-ACP as fatty acyl donor, but not acyl-CoA.</text>
</comment>
<evidence type="ECO:0000256" key="3">
    <source>
        <dbReference type="ARBA" id="ARBA00022516"/>
    </source>
</evidence>
<evidence type="ECO:0000256" key="7">
    <source>
        <dbReference type="ARBA" id="ARBA00023264"/>
    </source>
</evidence>
<proteinExistence type="inferred from homology"/>
<evidence type="ECO:0000256" key="9">
    <source>
        <dbReference type="ARBA" id="ARBA00046608"/>
    </source>
</evidence>
<dbReference type="EMBL" id="BLYI01000043">
    <property type="protein sequence ID" value="GFO85576.1"/>
    <property type="molecule type" value="Genomic_DNA"/>
</dbReference>
<dbReference type="GO" id="GO:0005737">
    <property type="term" value="C:cytoplasm"/>
    <property type="evidence" value="ECO:0007669"/>
    <property type="project" value="UniProtKB-SubCell"/>
</dbReference>
<evidence type="ECO:0000256" key="8">
    <source>
        <dbReference type="ARBA" id="ARBA00024069"/>
    </source>
</evidence>
<protein>
    <recommendedName>
        <fullName evidence="8 10">Phosphate acyltransferase</fullName>
        <ecNumber evidence="8 10">2.3.1.274</ecNumber>
    </recommendedName>
    <alternativeName>
        <fullName evidence="10">Acyl-ACP phosphotransacylase</fullName>
    </alternativeName>
    <alternativeName>
        <fullName evidence="10">Acyl-[acyl-carrier-protein]--phosphate acyltransferase</fullName>
    </alternativeName>
    <alternativeName>
        <fullName evidence="10">Phosphate-acyl-ACP acyltransferase</fullName>
    </alternativeName>
</protein>
<name>A0A916Q9M3_9FIRM</name>
<dbReference type="GO" id="GO:0006633">
    <property type="term" value="P:fatty acid biosynthetic process"/>
    <property type="evidence" value="ECO:0007669"/>
    <property type="project" value="UniProtKB-UniRule"/>
</dbReference>
<evidence type="ECO:0000256" key="6">
    <source>
        <dbReference type="ARBA" id="ARBA00023209"/>
    </source>
</evidence>
<dbReference type="Proteomes" id="UP000613208">
    <property type="component" value="Unassembled WGS sequence"/>
</dbReference>
<keyword evidence="2 10" id="KW-0963">Cytoplasm</keyword>
<dbReference type="GO" id="GO:0043811">
    <property type="term" value="F:phosphate:acyl-[acyl carrier protein] acyltransferase activity"/>
    <property type="evidence" value="ECO:0007669"/>
    <property type="project" value="UniProtKB-UniRule"/>
</dbReference>
<dbReference type="PANTHER" id="PTHR30100">
    <property type="entry name" value="FATTY ACID/PHOSPHOLIPID SYNTHESIS PROTEIN PLSX"/>
    <property type="match status" value="1"/>
</dbReference>
<comment type="subunit">
    <text evidence="9 10">Homodimer. Probably interacts with PlsY.</text>
</comment>
<reference evidence="11" key="1">
    <citation type="submission" date="2020-06" db="EMBL/GenBank/DDBJ databases">
        <title>Characterization of fructooligosaccharide metabolism and fructooligosaccharide-degrading enzymes in human commensal butyrate producers.</title>
        <authorList>
            <person name="Tanno H."/>
            <person name="Fujii T."/>
            <person name="Hirano K."/>
            <person name="Maeno S."/>
            <person name="Tonozuka T."/>
            <person name="Sakamoto M."/>
            <person name="Ohkuma M."/>
            <person name="Tochio T."/>
            <person name="Endo A."/>
        </authorList>
    </citation>
    <scope>NUCLEOTIDE SEQUENCE</scope>
    <source>
        <strain evidence="11">JCM 17466</strain>
    </source>
</reference>
<dbReference type="InterPro" id="IPR012281">
    <property type="entry name" value="Phospholipid_synth_PlsX-like"/>
</dbReference>
<gene>
    <name evidence="10 11" type="primary">plsX</name>
    <name evidence="11" type="ORF">ANBU17_19230</name>
</gene>
<dbReference type="AlphaFoldDB" id="A0A916Q9M3"/>
<organism evidence="11 12">
    <name type="scientific">Anaerostipes butyraticus</name>
    <dbReference type="NCBI Taxonomy" id="645466"/>
    <lineage>
        <taxon>Bacteria</taxon>
        <taxon>Bacillati</taxon>
        <taxon>Bacillota</taxon>
        <taxon>Clostridia</taxon>
        <taxon>Lachnospirales</taxon>
        <taxon>Lachnospiraceae</taxon>
        <taxon>Anaerostipes</taxon>
    </lineage>
</organism>
<comment type="catalytic activity">
    <reaction evidence="1 10">
        <text>a fatty acyl-[ACP] + phosphate = an acyl phosphate + holo-[ACP]</text>
        <dbReference type="Rhea" id="RHEA:42292"/>
        <dbReference type="Rhea" id="RHEA-COMP:9685"/>
        <dbReference type="Rhea" id="RHEA-COMP:14125"/>
        <dbReference type="ChEBI" id="CHEBI:43474"/>
        <dbReference type="ChEBI" id="CHEBI:59918"/>
        <dbReference type="ChEBI" id="CHEBI:64479"/>
        <dbReference type="ChEBI" id="CHEBI:138651"/>
        <dbReference type="EC" id="2.3.1.274"/>
    </reaction>
</comment>
<evidence type="ECO:0000256" key="5">
    <source>
        <dbReference type="ARBA" id="ARBA00023098"/>
    </source>
</evidence>
<dbReference type="PIRSF" id="PIRSF002465">
    <property type="entry name" value="Phsphlp_syn_PlsX"/>
    <property type="match status" value="1"/>
</dbReference>
<dbReference type="Pfam" id="PF02504">
    <property type="entry name" value="FA_synthesis"/>
    <property type="match status" value="1"/>
</dbReference>
<evidence type="ECO:0000256" key="10">
    <source>
        <dbReference type="HAMAP-Rule" id="MF_00019"/>
    </source>
</evidence>
<evidence type="ECO:0000256" key="2">
    <source>
        <dbReference type="ARBA" id="ARBA00022490"/>
    </source>
</evidence>
<evidence type="ECO:0000256" key="1">
    <source>
        <dbReference type="ARBA" id="ARBA00001232"/>
    </source>
</evidence>
<dbReference type="InterPro" id="IPR003664">
    <property type="entry name" value="FA_synthesis"/>
</dbReference>
<sequence length="345" mass="37062">MGKMIKVALDAMGGDNAPGEIVKGAVDAVNERKDIKVFLVGKAEKVHEELKKYQFNEQQIEVINAEEEISCDESPVEAIRKKKDSSMVVAMKMVKDKTADAFVSAGSSGAILVGGQFVVGRIRGIKRAPLGAIMPTTKGVMLLIDAGANMDARPEQLLQFAQMGSIYMEHVVGISSPRVALVNVGLEEAKGNQLIKETAPLLKECEGLNYTGSIEAREIPDGGADVVLCDAFVGNVILKLSEGLSKVLVKEIKSGIMSTLRSKIGGALALPALKKTLKRFDASEYGGAPLLGLNGLVVKVHGSATSKEMKNAVIQCVTFTEQQINEKIKEEILKGKERQNEKKKD</sequence>
<dbReference type="GO" id="GO:0008654">
    <property type="term" value="P:phospholipid biosynthetic process"/>
    <property type="evidence" value="ECO:0007669"/>
    <property type="project" value="UniProtKB-KW"/>
</dbReference>
<keyword evidence="12" id="KW-1185">Reference proteome</keyword>
<accession>A0A916Q9M3</accession>
<keyword evidence="5 10" id="KW-0443">Lipid metabolism</keyword>
<comment type="pathway">
    <text evidence="10">Lipid metabolism; phospholipid metabolism.</text>
</comment>
<keyword evidence="7 10" id="KW-1208">Phospholipid metabolism</keyword>
<evidence type="ECO:0000313" key="11">
    <source>
        <dbReference type="EMBL" id="GFO85576.1"/>
    </source>
</evidence>
<dbReference type="RefSeq" id="WP_201311278.1">
    <property type="nucleotide sequence ID" value="NZ_BLYI01000043.1"/>
</dbReference>
<keyword evidence="6 10" id="KW-0594">Phospholipid biosynthesis</keyword>
<keyword evidence="3 10" id="KW-0444">Lipid biosynthesis</keyword>
<dbReference type="HAMAP" id="MF_00019">
    <property type="entry name" value="PlsX"/>
    <property type="match status" value="1"/>
</dbReference>
<dbReference type="NCBIfam" id="TIGR00182">
    <property type="entry name" value="plsX"/>
    <property type="match status" value="1"/>
</dbReference>
<comment type="subcellular location">
    <subcellularLocation>
        <location evidence="10">Cytoplasm</location>
    </subcellularLocation>
    <text evidence="10">Associated with the membrane possibly through PlsY.</text>
</comment>
<evidence type="ECO:0000256" key="4">
    <source>
        <dbReference type="ARBA" id="ARBA00022679"/>
    </source>
</evidence>
<comment type="similarity">
    <text evidence="10">Belongs to the PlsX family.</text>
</comment>
<dbReference type="EC" id="2.3.1.274" evidence="8 10"/>
<comment type="caution">
    <text evidence="11">The sequence shown here is derived from an EMBL/GenBank/DDBJ whole genome shotgun (WGS) entry which is preliminary data.</text>
</comment>
<evidence type="ECO:0000313" key="12">
    <source>
        <dbReference type="Proteomes" id="UP000613208"/>
    </source>
</evidence>
<keyword evidence="4 10" id="KW-0808">Transferase</keyword>
<dbReference type="Gene3D" id="3.40.718.10">
    <property type="entry name" value="Isopropylmalate Dehydrogenase"/>
    <property type="match status" value="1"/>
</dbReference>
<keyword evidence="11" id="KW-0012">Acyltransferase</keyword>